<feature type="domain" description="Polyphosphate kinase middle" evidence="8">
    <location>
        <begin position="122"/>
        <end position="301"/>
    </location>
</feature>
<dbReference type="Pfam" id="PF13089">
    <property type="entry name" value="PP_kinase_N"/>
    <property type="match status" value="1"/>
</dbReference>
<sequence length="692" mass="80974">MKKEYPAIPRDISWLSFNHRVLQEAKDESLPLFERLKFLAIYSSNLDEFFRVRMANHRNLLRVNKKTKRELDISPKQTVRTIQRIVNRQQEEFSRIFEKKIIPQLAKHGIHLKRRLDMSEEDQEFVQNYFKEYMLPYVQPVLLIKDMVRPFLNNAQLYLSILMKDKAKGKTAYAIVKIPSDHLPRFIELPSTDGEHNIIMLDDIVRHSVSWMFPGYEIEDTFSIKLTRDAELYIDDEFTGDLLAKIKTSLNRRHVGPASRFVYDRTMPTQLREYLEDTFELDRYDILAEGRYHNNFDFFSFPNFGMTKLLYPPQPPLAYPALEESEDFWASVRESDHLLHYPYHSYESVVRFFERAAEDPAVSHIKIVQYRVARKSRIMQALMRAVTLGKQVSVFIEVKARFDEEANLRWGEKLEQAGVHVHYSFPGVKVHSKLALVRRVENGKEQIYNYLSTGNFHEDTAKVYSDFGLFTADERITSEVSRIFSFLENVMIPDQPFQHLLVGQFNLRSGLEKLIEFEIKEAKAGRSAAMTLKMNSLQDKAMIELLYRASQAGVMINLIVRGICCLVPGRKGYSDNIHGISIVDRYLEHARIFHFHHAGEELVYMSSADFMTRNLSHRVETTFPIYDEELKDKILEILDIQLADNVKARLLSDQQGNTYYRGGSDLSIRSQEETYHMIKRTLVAEQMELDDQ</sequence>
<keyword evidence="4 6" id="KW-0418">Kinase</keyword>
<protein>
    <recommendedName>
        <fullName evidence="6 7">Polyphosphate kinase</fullName>
        <ecNumber evidence="6 7">2.7.4.1</ecNumber>
    </recommendedName>
    <alternativeName>
        <fullName evidence="6">ATP-polyphosphate phosphotransferase</fullName>
    </alternativeName>
    <alternativeName>
        <fullName evidence="6">Polyphosphoric acid kinase</fullName>
    </alternativeName>
</protein>
<evidence type="ECO:0000259" key="9">
    <source>
        <dbReference type="Pfam" id="PF13089"/>
    </source>
</evidence>
<dbReference type="RefSeq" id="WP_099104720.1">
    <property type="nucleotide sequence ID" value="NZ_JAATJF010000001.1"/>
</dbReference>
<evidence type="ECO:0000313" key="12">
    <source>
        <dbReference type="EMBL" id="PHK99741.1"/>
    </source>
</evidence>
<dbReference type="InterPro" id="IPR003414">
    <property type="entry name" value="PP_kinase"/>
</dbReference>
<dbReference type="PANTHER" id="PTHR30218">
    <property type="entry name" value="POLYPHOSPHATE KINASE"/>
    <property type="match status" value="1"/>
</dbReference>
<evidence type="ECO:0000256" key="7">
    <source>
        <dbReference type="RuleBase" id="RU003800"/>
    </source>
</evidence>
<comment type="PTM">
    <text evidence="6 7">An intermediate of this reaction is the autophosphorylated ppk in which a phosphate is covalently linked to a histidine residue through a N-P bond.</text>
</comment>
<dbReference type="Pfam" id="PF02503">
    <property type="entry name" value="PP_kinase"/>
    <property type="match status" value="1"/>
</dbReference>
<dbReference type="HAMAP" id="MF_00347">
    <property type="entry name" value="Polyphosphate_kinase"/>
    <property type="match status" value="1"/>
</dbReference>
<feature type="binding site" evidence="6">
    <location>
        <position position="589"/>
    </location>
    <ligand>
        <name>ATP</name>
        <dbReference type="ChEBI" id="CHEBI:30616"/>
    </ligand>
</feature>
<name>A0A2G0CID2_9BACT</name>
<organism evidence="12 13">
    <name type="scientific">Neolewinella marina</name>
    <dbReference type="NCBI Taxonomy" id="438751"/>
    <lineage>
        <taxon>Bacteria</taxon>
        <taxon>Pseudomonadati</taxon>
        <taxon>Bacteroidota</taxon>
        <taxon>Saprospiria</taxon>
        <taxon>Saprospirales</taxon>
        <taxon>Lewinellaceae</taxon>
        <taxon>Neolewinella</taxon>
    </lineage>
</organism>
<feature type="domain" description="Polyphosphate kinase C-terminal" evidence="10">
    <location>
        <begin position="500"/>
        <end position="671"/>
    </location>
</feature>
<dbReference type="InterPro" id="IPR025198">
    <property type="entry name" value="PPK_N_dom"/>
</dbReference>
<evidence type="ECO:0000256" key="2">
    <source>
        <dbReference type="ARBA" id="ARBA00022679"/>
    </source>
</evidence>
<dbReference type="GO" id="GO:0006799">
    <property type="term" value="P:polyphosphate biosynthetic process"/>
    <property type="evidence" value="ECO:0007669"/>
    <property type="project" value="UniProtKB-UniRule"/>
</dbReference>
<comment type="catalytic activity">
    <reaction evidence="6 7">
        <text>[phosphate](n) + ATP = [phosphate](n+1) + ADP</text>
        <dbReference type="Rhea" id="RHEA:19573"/>
        <dbReference type="Rhea" id="RHEA-COMP:9859"/>
        <dbReference type="Rhea" id="RHEA-COMP:14280"/>
        <dbReference type="ChEBI" id="CHEBI:16838"/>
        <dbReference type="ChEBI" id="CHEBI:30616"/>
        <dbReference type="ChEBI" id="CHEBI:456216"/>
        <dbReference type="EC" id="2.7.4.1"/>
    </reaction>
</comment>
<feature type="binding site" evidence="6">
    <location>
        <position position="45"/>
    </location>
    <ligand>
        <name>ATP</name>
        <dbReference type="ChEBI" id="CHEBI:30616"/>
    </ligand>
</feature>
<dbReference type="Pfam" id="PF17941">
    <property type="entry name" value="PP_kinase_C_1"/>
    <property type="match status" value="1"/>
</dbReference>
<dbReference type="SUPFAM" id="SSF143724">
    <property type="entry name" value="PHP14-like"/>
    <property type="match status" value="1"/>
</dbReference>
<dbReference type="Proteomes" id="UP000226437">
    <property type="component" value="Unassembled WGS sequence"/>
</dbReference>
<dbReference type="Gene3D" id="3.30.870.10">
    <property type="entry name" value="Endonuclease Chain A"/>
    <property type="match status" value="2"/>
</dbReference>
<dbReference type="Gene3D" id="1.20.58.310">
    <property type="entry name" value="Polyphosphate kinase N-terminal domain"/>
    <property type="match status" value="1"/>
</dbReference>
<gene>
    <name evidence="12" type="primary">ppk1</name>
    <name evidence="6" type="synonym">ppk</name>
    <name evidence="12" type="ORF">CGL56_01445</name>
</gene>
<dbReference type="InterPro" id="IPR024953">
    <property type="entry name" value="PP_kinase_middle"/>
</dbReference>
<evidence type="ECO:0000259" key="11">
    <source>
        <dbReference type="Pfam" id="PF17941"/>
    </source>
</evidence>
<keyword evidence="6" id="KW-0479">Metal-binding</keyword>
<dbReference type="GO" id="GO:0009358">
    <property type="term" value="C:polyphosphate kinase complex"/>
    <property type="evidence" value="ECO:0007669"/>
    <property type="project" value="InterPro"/>
</dbReference>
<dbReference type="Pfam" id="PF13090">
    <property type="entry name" value="PP_kinase_C"/>
    <property type="match status" value="1"/>
</dbReference>
<dbReference type="PANTHER" id="PTHR30218:SF0">
    <property type="entry name" value="POLYPHOSPHATE KINASE"/>
    <property type="match status" value="1"/>
</dbReference>
<dbReference type="GO" id="GO:0008976">
    <property type="term" value="F:polyphosphate kinase activity"/>
    <property type="evidence" value="ECO:0007669"/>
    <property type="project" value="UniProtKB-UniRule"/>
</dbReference>
<evidence type="ECO:0000259" key="10">
    <source>
        <dbReference type="Pfam" id="PF13090"/>
    </source>
</evidence>
<feature type="domain" description="Polyphosphate kinase N-terminal" evidence="9">
    <location>
        <begin position="8"/>
        <end position="112"/>
    </location>
</feature>
<feature type="binding site" evidence="6">
    <location>
        <position position="371"/>
    </location>
    <ligand>
        <name>Mg(2+)</name>
        <dbReference type="ChEBI" id="CHEBI:18420"/>
    </ligand>
</feature>
<comment type="similarity">
    <text evidence="6 7">Belongs to the polyphosphate kinase 1 (PPK1) family.</text>
</comment>
<keyword evidence="1 6" id="KW-0597">Phosphoprotein</keyword>
<evidence type="ECO:0000256" key="5">
    <source>
        <dbReference type="ARBA" id="ARBA00022840"/>
    </source>
</evidence>
<evidence type="ECO:0000256" key="4">
    <source>
        <dbReference type="ARBA" id="ARBA00022777"/>
    </source>
</evidence>
<comment type="caution">
    <text evidence="12">The sequence shown here is derived from an EMBL/GenBank/DDBJ whole genome shotgun (WGS) entry which is preliminary data.</text>
</comment>
<reference evidence="12 13" key="1">
    <citation type="submission" date="2017-10" db="EMBL/GenBank/DDBJ databases">
        <title>The draft genome sequence of Lewinella marina KCTC 32374.</title>
        <authorList>
            <person name="Wang K."/>
        </authorList>
    </citation>
    <scope>NUCLEOTIDE SEQUENCE [LARGE SCALE GENOMIC DNA]</scope>
    <source>
        <strain evidence="12 13">MKG-38</strain>
    </source>
</reference>
<dbReference type="InterPro" id="IPR041108">
    <property type="entry name" value="PP_kinase_C_1"/>
</dbReference>
<feature type="binding site" evidence="6">
    <location>
        <position position="464"/>
    </location>
    <ligand>
        <name>ATP</name>
        <dbReference type="ChEBI" id="CHEBI:30616"/>
    </ligand>
</feature>
<dbReference type="SUPFAM" id="SSF140356">
    <property type="entry name" value="PPK N-terminal domain-like"/>
    <property type="match status" value="1"/>
</dbReference>
<dbReference type="NCBIfam" id="TIGR03705">
    <property type="entry name" value="poly_P_kin"/>
    <property type="match status" value="1"/>
</dbReference>
<evidence type="ECO:0000313" key="13">
    <source>
        <dbReference type="Proteomes" id="UP000226437"/>
    </source>
</evidence>
<keyword evidence="3 6" id="KW-0547">Nucleotide-binding</keyword>
<dbReference type="OrthoDB" id="9761456at2"/>
<evidence type="ECO:0000259" key="8">
    <source>
        <dbReference type="Pfam" id="PF02503"/>
    </source>
</evidence>
<dbReference type="InterPro" id="IPR036832">
    <property type="entry name" value="PPK_N_dom_sf"/>
</dbReference>
<dbReference type="NCBIfam" id="NF003917">
    <property type="entry name" value="PRK05443.1-1"/>
    <property type="match status" value="1"/>
</dbReference>
<accession>A0A2G0CID2</accession>
<dbReference type="EMBL" id="PDLO01000001">
    <property type="protein sequence ID" value="PHK99741.1"/>
    <property type="molecule type" value="Genomic_DNA"/>
</dbReference>
<comment type="cofactor">
    <cofactor evidence="6">
        <name>Mg(2+)</name>
        <dbReference type="ChEBI" id="CHEBI:18420"/>
    </cofactor>
</comment>
<dbReference type="InterPro" id="IPR036830">
    <property type="entry name" value="PP_kinase_middle_dom_sf"/>
</dbReference>
<proteinExistence type="inferred from homology"/>
<comment type="function">
    <text evidence="6 7">Catalyzes the reversible transfer of the terminal phosphate of ATP to form a long-chain polyphosphate (polyP).</text>
</comment>
<evidence type="ECO:0000256" key="1">
    <source>
        <dbReference type="ARBA" id="ARBA00022553"/>
    </source>
</evidence>
<evidence type="ECO:0000256" key="3">
    <source>
        <dbReference type="ARBA" id="ARBA00022741"/>
    </source>
</evidence>
<dbReference type="SUPFAM" id="SSF56024">
    <property type="entry name" value="Phospholipase D/nuclease"/>
    <property type="match status" value="2"/>
</dbReference>
<feature type="binding site" evidence="6">
    <location>
        <position position="401"/>
    </location>
    <ligand>
        <name>Mg(2+)</name>
        <dbReference type="ChEBI" id="CHEBI:18420"/>
    </ligand>
</feature>
<dbReference type="GO" id="GO:0005524">
    <property type="term" value="F:ATP binding"/>
    <property type="evidence" value="ECO:0007669"/>
    <property type="project" value="UniProtKB-KW"/>
</dbReference>
<feature type="domain" description="Polyphosphate kinase C-terminal" evidence="11">
    <location>
        <begin position="329"/>
        <end position="489"/>
    </location>
</feature>
<feature type="binding site" evidence="6">
    <location>
        <position position="561"/>
    </location>
    <ligand>
        <name>ATP</name>
        <dbReference type="ChEBI" id="CHEBI:30616"/>
    </ligand>
</feature>
<keyword evidence="2 6" id="KW-0808">Transferase</keyword>
<dbReference type="InterPro" id="IPR025200">
    <property type="entry name" value="PPK_C_dom2"/>
</dbReference>
<feature type="active site" description="Phosphohistidine intermediate" evidence="6">
    <location>
        <position position="431"/>
    </location>
</feature>
<evidence type="ECO:0000256" key="6">
    <source>
        <dbReference type="HAMAP-Rule" id="MF_00347"/>
    </source>
</evidence>
<dbReference type="PIRSF" id="PIRSF015589">
    <property type="entry name" value="PP_kinase"/>
    <property type="match status" value="1"/>
</dbReference>
<dbReference type="CDD" id="cd09167">
    <property type="entry name" value="PLDc_EcPPK1_C2_like"/>
    <property type="match status" value="1"/>
</dbReference>
<keyword evidence="5 6" id="KW-0067">ATP-binding</keyword>
<keyword evidence="6" id="KW-0460">Magnesium</keyword>
<dbReference type="GO" id="GO:0046872">
    <property type="term" value="F:metal ion binding"/>
    <property type="evidence" value="ECO:0007669"/>
    <property type="project" value="UniProtKB-KW"/>
</dbReference>
<keyword evidence="13" id="KW-1185">Reference proteome</keyword>
<dbReference type="Gene3D" id="3.30.1840.10">
    <property type="entry name" value="Polyphosphate kinase middle domain"/>
    <property type="match status" value="1"/>
</dbReference>
<dbReference type="AlphaFoldDB" id="A0A2G0CID2"/>
<dbReference type="EC" id="2.7.4.1" evidence="6 7"/>